<organism evidence="1 2">
    <name type="scientific">Lactobacillus crispatus</name>
    <dbReference type="NCBI Taxonomy" id="47770"/>
    <lineage>
        <taxon>Bacteria</taxon>
        <taxon>Bacillati</taxon>
        <taxon>Bacillota</taxon>
        <taxon>Bacilli</taxon>
        <taxon>Lactobacillales</taxon>
        <taxon>Lactobacillaceae</taxon>
        <taxon>Lactobacillus</taxon>
    </lineage>
</organism>
<evidence type="ECO:0000313" key="1">
    <source>
        <dbReference type="EMBL" id="PLT12065.1"/>
    </source>
</evidence>
<dbReference type="Proteomes" id="UP000235119">
    <property type="component" value="Unassembled WGS sequence"/>
</dbReference>
<sequence length="169" mass="19978">MYSEDMITYEKDFVKKLKDLTAQKDQFSNDPNYIFDPKKVVGADIYENRSVGDHMVEHNEFLGIVILPEWAQNTEMLSSNEVAEVQFGNYYKDRNKTIPENKWKAPVMVKFSFCSYDYPIGSFSNKLDNYKNEFIDYDEALNKVRDYEKFVKKLLKSVNDYKGKKDHDD</sequence>
<accession>A0A2N5L0R8</accession>
<name>A0A2N5L0R8_9LACO</name>
<protein>
    <submittedName>
        <fullName evidence="1">Uncharacterized protein</fullName>
    </submittedName>
</protein>
<evidence type="ECO:0000313" key="2">
    <source>
        <dbReference type="Proteomes" id="UP000235119"/>
    </source>
</evidence>
<proteinExistence type="predicted"/>
<dbReference type="AlphaFoldDB" id="A0A2N5L0R8"/>
<reference evidence="1 2" key="1">
    <citation type="submission" date="2017-12" db="EMBL/GenBank/DDBJ databases">
        <title>Phylogenetic diversity of female urinary microbiome.</title>
        <authorList>
            <person name="Thomas-White K."/>
            <person name="Wolfe A.J."/>
        </authorList>
    </citation>
    <scope>NUCLEOTIDE SEQUENCE [LARGE SCALE GENOMIC DNA]</scope>
    <source>
        <strain evidence="1 2">UMB0085</strain>
    </source>
</reference>
<dbReference type="EMBL" id="PKIW01000004">
    <property type="protein sequence ID" value="PLT12065.1"/>
    <property type="molecule type" value="Genomic_DNA"/>
</dbReference>
<comment type="caution">
    <text evidence="1">The sequence shown here is derived from an EMBL/GenBank/DDBJ whole genome shotgun (WGS) entry which is preliminary data.</text>
</comment>
<dbReference type="RefSeq" id="WP_081305048.1">
    <property type="nucleotide sequence ID" value="NZ_MAKH01000012.1"/>
</dbReference>
<gene>
    <name evidence="1" type="ORF">CYJ79_01615</name>
</gene>